<dbReference type="Proteomes" id="UP000596739">
    <property type="component" value="Unassembled WGS sequence"/>
</dbReference>
<comment type="caution">
    <text evidence="1">The sequence shown here is derived from an EMBL/GenBank/DDBJ whole genome shotgun (WGS) entry which is preliminary data.</text>
</comment>
<sequence>MPNVILQDLNAVIHGTSRHGLEYDVAHVSILLQTDSPITPDLQWAIPHIEDIPQKAITLIKDGKTAIYPVLKSKARESINDFFANVDSNNVEGTLEDIEQALLLASMRTTTIEPLENNDGRYIVSYKYRLYPAELNTFDFKVVLPFDGLGLASGNRLQVTVVSPMGSTIDPVFTDAKDFQGQSVANESITTIPLVGKQVTSFEIHQDPIFTIRYRY</sequence>
<name>A0ABS1EID7_9CLOT</name>
<keyword evidence="2" id="KW-1185">Reference proteome</keyword>
<protein>
    <submittedName>
        <fullName evidence="1">Uncharacterized protein</fullName>
    </submittedName>
</protein>
<evidence type="ECO:0000313" key="2">
    <source>
        <dbReference type="Proteomes" id="UP000596739"/>
    </source>
</evidence>
<dbReference type="RefSeq" id="WP_200265677.1">
    <property type="nucleotide sequence ID" value="NZ_JAENHN010000002.1"/>
</dbReference>
<dbReference type="EMBL" id="JAENHN010000002">
    <property type="protein sequence ID" value="MBK1809127.1"/>
    <property type="molecule type" value="Genomic_DNA"/>
</dbReference>
<evidence type="ECO:0000313" key="1">
    <source>
        <dbReference type="EMBL" id="MBK1809127.1"/>
    </source>
</evidence>
<accession>A0ABS1EID7</accession>
<reference evidence="2" key="1">
    <citation type="submission" date="2021-01" db="EMBL/GenBank/DDBJ databases">
        <title>Genome public.</title>
        <authorList>
            <person name="Liu C."/>
            <person name="Sun Q."/>
        </authorList>
    </citation>
    <scope>NUCLEOTIDE SEQUENCE [LARGE SCALE GENOMIC DNA]</scope>
    <source>
        <strain evidence="2">YIM B02505</strain>
    </source>
</reference>
<organism evidence="1 2">
    <name type="scientific">Clostridium yunnanense</name>
    <dbReference type="NCBI Taxonomy" id="2800325"/>
    <lineage>
        <taxon>Bacteria</taxon>
        <taxon>Bacillati</taxon>
        <taxon>Bacillota</taxon>
        <taxon>Clostridia</taxon>
        <taxon>Eubacteriales</taxon>
        <taxon>Clostridiaceae</taxon>
        <taxon>Clostridium</taxon>
    </lineage>
</organism>
<gene>
    <name evidence="1" type="ORF">JHL18_00495</name>
</gene>
<proteinExistence type="predicted"/>